<accession>A0A9P6AQT2</accession>
<keyword evidence="2" id="KW-1185">Reference proteome</keyword>
<name>A0A9P6AQT2_9AGAM</name>
<reference evidence="1" key="1">
    <citation type="journal article" date="2020" name="Nat. Commun.">
        <title>Large-scale genome sequencing of mycorrhizal fungi provides insights into the early evolution of symbiotic traits.</title>
        <authorList>
            <person name="Miyauchi S."/>
            <person name="Kiss E."/>
            <person name="Kuo A."/>
            <person name="Drula E."/>
            <person name="Kohler A."/>
            <person name="Sanchez-Garcia M."/>
            <person name="Morin E."/>
            <person name="Andreopoulos B."/>
            <person name="Barry K.W."/>
            <person name="Bonito G."/>
            <person name="Buee M."/>
            <person name="Carver A."/>
            <person name="Chen C."/>
            <person name="Cichocki N."/>
            <person name="Clum A."/>
            <person name="Culley D."/>
            <person name="Crous P.W."/>
            <person name="Fauchery L."/>
            <person name="Girlanda M."/>
            <person name="Hayes R.D."/>
            <person name="Keri Z."/>
            <person name="LaButti K."/>
            <person name="Lipzen A."/>
            <person name="Lombard V."/>
            <person name="Magnuson J."/>
            <person name="Maillard F."/>
            <person name="Murat C."/>
            <person name="Nolan M."/>
            <person name="Ohm R.A."/>
            <person name="Pangilinan J."/>
            <person name="Pereira M.F."/>
            <person name="Perotto S."/>
            <person name="Peter M."/>
            <person name="Pfister S."/>
            <person name="Riley R."/>
            <person name="Sitrit Y."/>
            <person name="Stielow J.B."/>
            <person name="Szollosi G."/>
            <person name="Zifcakova L."/>
            <person name="Stursova M."/>
            <person name="Spatafora J.W."/>
            <person name="Tedersoo L."/>
            <person name="Vaario L.M."/>
            <person name="Yamada A."/>
            <person name="Yan M."/>
            <person name="Wang P."/>
            <person name="Xu J."/>
            <person name="Bruns T."/>
            <person name="Baldrian P."/>
            <person name="Vilgalys R."/>
            <person name="Dunand C."/>
            <person name="Henrissat B."/>
            <person name="Grigoriev I.V."/>
            <person name="Hibbett D."/>
            <person name="Nagy L.G."/>
            <person name="Martin F.M."/>
        </authorList>
    </citation>
    <scope>NUCLEOTIDE SEQUENCE</scope>
    <source>
        <strain evidence="1">UP504</strain>
    </source>
</reference>
<comment type="caution">
    <text evidence="1">The sequence shown here is derived from an EMBL/GenBank/DDBJ whole genome shotgun (WGS) entry which is preliminary data.</text>
</comment>
<dbReference type="AlphaFoldDB" id="A0A9P6AQT2"/>
<dbReference type="EMBL" id="MU129018">
    <property type="protein sequence ID" value="KAF9510319.1"/>
    <property type="molecule type" value="Genomic_DNA"/>
</dbReference>
<gene>
    <name evidence="1" type="ORF">BS47DRAFT_1348106</name>
</gene>
<sequence>MYGDALAIPWEVWSKDIYCLPESGIDYQMHGGRLIRLRHSREPGMPLQLQSL</sequence>
<organism evidence="1 2">
    <name type="scientific">Hydnum rufescens UP504</name>
    <dbReference type="NCBI Taxonomy" id="1448309"/>
    <lineage>
        <taxon>Eukaryota</taxon>
        <taxon>Fungi</taxon>
        <taxon>Dikarya</taxon>
        <taxon>Basidiomycota</taxon>
        <taxon>Agaricomycotina</taxon>
        <taxon>Agaricomycetes</taxon>
        <taxon>Cantharellales</taxon>
        <taxon>Hydnaceae</taxon>
        <taxon>Hydnum</taxon>
    </lineage>
</organism>
<proteinExistence type="predicted"/>
<evidence type="ECO:0000313" key="1">
    <source>
        <dbReference type="EMBL" id="KAF9510319.1"/>
    </source>
</evidence>
<evidence type="ECO:0000313" key="2">
    <source>
        <dbReference type="Proteomes" id="UP000886523"/>
    </source>
</evidence>
<protein>
    <submittedName>
        <fullName evidence="1">Uncharacterized protein</fullName>
    </submittedName>
</protein>
<dbReference type="Proteomes" id="UP000886523">
    <property type="component" value="Unassembled WGS sequence"/>
</dbReference>